<dbReference type="PROSITE" id="PS51746">
    <property type="entry name" value="PPM_2"/>
    <property type="match status" value="1"/>
</dbReference>
<feature type="domain" description="PPM-type phosphatase" evidence="2">
    <location>
        <begin position="185"/>
        <end position="403"/>
    </location>
</feature>
<dbReference type="Pfam" id="PF07228">
    <property type="entry name" value="SpoIIE"/>
    <property type="match status" value="1"/>
</dbReference>
<reference evidence="4" key="1">
    <citation type="submission" date="2016-11" db="EMBL/GenBank/DDBJ databases">
        <authorList>
            <person name="Varghese N."/>
            <person name="Submissions S."/>
        </authorList>
    </citation>
    <scope>NUCLEOTIDE SEQUENCE [LARGE SCALE GENOMIC DNA]</scope>
    <source>
        <strain evidence="4">DSM 26134</strain>
    </source>
</reference>
<dbReference type="EMBL" id="FRAA01000001">
    <property type="protein sequence ID" value="SHJ69110.1"/>
    <property type="molecule type" value="Genomic_DNA"/>
</dbReference>
<accession>A0A1M6LD24</accession>
<evidence type="ECO:0000313" key="4">
    <source>
        <dbReference type="Proteomes" id="UP000184474"/>
    </source>
</evidence>
<evidence type="ECO:0000259" key="2">
    <source>
        <dbReference type="PROSITE" id="PS51746"/>
    </source>
</evidence>
<dbReference type="GO" id="GO:0016791">
    <property type="term" value="F:phosphatase activity"/>
    <property type="evidence" value="ECO:0007669"/>
    <property type="project" value="TreeGrafter"/>
</dbReference>
<dbReference type="PANTHER" id="PTHR43156">
    <property type="entry name" value="STAGE II SPORULATION PROTEIN E-RELATED"/>
    <property type="match status" value="1"/>
</dbReference>
<organism evidence="3 4">
    <name type="scientific">Reichenbachiella agariperforans</name>
    <dbReference type="NCBI Taxonomy" id="156994"/>
    <lineage>
        <taxon>Bacteria</taxon>
        <taxon>Pseudomonadati</taxon>
        <taxon>Bacteroidota</taxon>
        <taxon>Cytophagia</taxon>
        <taxon>Cytophagales</taxon>
        <taxon>Reichenbachiellaceae</taxon>
        <taxon>Reichenbachiella</taxon>
    </lineage>
</organism>
<dbReference type="InterPro" id="IPR052016">
    <property type="entry name" value="Bact_Sigma-Reg"/>
</dbReference>
<dbReference type="InterPro" id="IPR001932">
    <property type="entry name" value="PPM-type_phosphatase-like_dom"/>
</dbReference>
<keyword evidence="1" id="KW-0378">Hydrolase</keyword>
<proteinExistence type="predicted"/>
<dbReference type="Gene3D" id="3.60.40.10">
    <property type="entry name" value="PPM-type phosphatase domain"/>
    <property type="match status" value="1"/>
</dbReference>
<keyword evidence="4" id="KW-1185">Reference proteome</keyword>
<sequence length="407" mass="45987">MSSEKEIASNLRELELNSLLEVTEAINNNLPEDSLYKIYHFTLLANLKVKKLALFVLEEKWENKVVFGVQKSICDQISFTSFENLDRTSAIDRNFKESEHFEYVIPVLHKKKLLALVFIADVAQSKVGISSKSPTTFLEAITNILIVAIENKKLARKQLEQEALTRELEIAQQVQQNLFPKSLPQSDLLEIDAVYRPHHNIGGDYYDYVLIDPDQYMVCIADVSGKGVPAALMMSNFQASLRTLVRQTDDLETIVTELNYQLNGTGNADIFITFFVALYNRETHELRYANCGHNPPLLVSSTGKLRMLTKGTTVLGMFNPLPFIATEVICDVDSFDLFCFTDGLTEAENLDGSEFGEEKVEAIVAKYHDQSASDLNQKMLLAVEEFREGKAYRDDITLLAVKQKPIH</sequence>
<gene>
    <name evidence="3" type="ORF">SAMN04488028_101919</name>
</gene>
<evidence type="ECO:0000256" key="1">
    <source>
        <dbReference type="ARBA" id="ARBA00022801"/>
    </source>
</evidence>
<dbReference type="InterPro" id="IPR036457">
    <property type="entry name" value="PPM-type-like_dom_sf"/>
</dbReference>
<protein>
    <submittedName>
        <fullName evidence="3">Sigma-B regulation protein RsbU (Phosphoserine phosphatase)</fullName>
    </submittedName>
</protein>
<name>A0A1M6LD24_REIAG</name>
<dbReference type="PANTHER" id="PTHR43156:SF2">
    <property type="entry name" value="STAGE II SPORULATION PROTEIN E"/>
    <property type="match status" value="1"/>
</dbReference>
<dbReference type="SMART" id="SM00331">
    <property type="entry name" value="PP2C_SIG"/>
    <property type="match status" value="1"/>
</dbReference>
<dbReference type="Proteomes" id="UP000184474">
    <property type="component" value="Unassembled WGS sequence"/>
</dbReference>
<dbReference type="STRING" id="156994.SAMN04488028_101919"/>
<dbReference type="AlphaFoldDB" id="A0A1M6LD24"/>
<evidence type="ECO:0000313" key="3">
    <source>
        <dbReference type="EMBL" id="SHJ69110.1"/>
    </source>
</evidence>